<organism evidence="3">
    <name type="scientific">marine metagenome</name>
    <dbReference type="NCBI Taxonomy" id="408172"/>
    <lineage>
        <taxon>unclassified sequences</taxon>
        <taxon>metagenomes</taxon>
        <taxon>ecological metagenomes</taxon>
    </lineage>
</organism>
<dbReference type="Pfam" id="PF03109">
    <property type="entry name" value="ABC1"/>
    <property type="match status" value="1"/>
</dbReference>
<reference evidence="3" key="1">
    <citation type="submission" date="2018-05" db="EMBL/GenBank/DDBJ databases">
        <authorList>
            <person name="Lanie J.A."/>
            <person name="Ng W.-L."/>
            <person name="Kazmierczak K.M."/>
            <person name="Andrzejewski T.M."/>
            <person name="Davidsen T.M."/>
            <person name="Wayne K.J."/>
            <person name="Tettelin H."/>
            <person name="Glass J.I."/>
            <person name="Rusch D."/>
            <person name="Podicherti R."/>
            <person name="Tsui H.-C.T."/>
            <person name="Winkler M.E."/>
        </authorList>
    </citation>
    <scope>NUCLEOTIDE SEQUENCE</scope>
</reference>
<feature type="domain" description="ABC1 atypical kinase-like" evidence="2">
    <location>
        <begin position="85"/>
        <end position="141"/>
    </location>
</feature>
<name>A0A382XVD8_9ZZZZ</name>
<gene>
    <name evidence="3" type="ORF">METZ01_LOCUS427275</name>
</gene>
<sequence>MNNILDKDKFSKRASRYIQLTGQVGGLLAKLGANKYLGVDINKDKHALNLKKNLGEVKGPFMKIAQLVSMIPDALPTEYSNQLMQLQSHAPSMGESFVRRRMANELGENWQKFFLNFNTTASYAASLGQVHKAELKNGDIV</sequence>
<dbReference type="InterPro" id="IPR004147">
    <property type="entry name" value="ABC1_dom"/>
</dbReference>
<accession>A0A382XVD8</accession>
<evidence type="ECO:0000259" key="2">
    <source>
        <dbReference type="Pfam" id="PF03109"/>
    </source>
</evidence>
<evidence type="ECO:0000313" key="3">
    <source>
        <dbReference type="EMBL" id="SVD74421.1"/>
    </source>
</evidence>
<dbReference type="PANTHER" id="PTHR10566">
    <property type="entry name" value="CHAPERONE-ACTIVITY OF BC1 COMPLEX CABC1 -RELATED"/>
    <property type="match status" value="1"/>
</dbReference>
<dbReference type="AlphaFoldDB" id="A0A382XVD8"/>
<dbReference type="PANTHER" id="PTHR10566:SF113">
    <property type="entry name" value="PROTEIN ACTIVITY OF BC1 COMPLEX KINASE 7, CHLOROPLASTIC"/>
    <property type="match status" value="1"/>
</dbReference>
<proteinExistence type="inferred from homology"/>
<dbReference type="InterPro" id="IPR050154">
    <property type="entry name" value="UbiB_kinase"/>
</dbReference>
<protein>
    <recommendedName>
        <fullName evidence="2">ABC1 atypical kinase-like domain-containing protein</fullName>
    </recommendedName>
</protein>
<evidence type="ECO:0000256" key="1">
    <source>
        <dbReference type="ARBA" id="ARBA00009670"/>
    </source>
</evidence>
<comment type="similarity">
    <text evidence="1">Belongs to the protein kinase superfamily. ADCK protein kinase family.</text>
</comment>
<dbReference type="EMBL" id="UINC01170398">
    <property type="protein sequence ID" value="SVD74421.1"/>
    <property type="molecule type" value="Genomic_DNA"/>
</dbReference>
<feature type="non-terminal residue" evidence="3">
    <location>
        <position position="141"/>
    </location>
</feature>